<sequence length="126" mass="12780">MRKVRPDQGAVQPDQGSCGAVTAELAVGLPAVALLLAAVLTGLGAGMTQLRVEEAARAGAREVMRGSTDEAEAAARRVAGANARVTVSIDGQWVQVEVASSVAAPLLERLPLELVATASALPESVP</sequence>
<keyword evidence="1" id="KW-0812">Transmembrane</keyword>
<proteinExistence type="predicted"/>
<dbReference type="InterPro" id="IPR049790">
    <property type="entry name" value="Rv3655c/TadE"/>
</dbReference>
<evidence type="ECO:0000256" key="1">
    <source>
        <dbReference type="SAM" id="Phobius"/>
    </source>
</evidence>
<dbReference type="KEGG" id="ajg:KKR91_14790"/>
<dbReference type="Proteomes" id="UP000676885">
    <property type="component" value="Chromosome"/>
</dbReference>
<evidence type="ECO:0000313" key="3">
    <source>
        <dbReference type="Proteomes" id="UP000676885"/>
    </source>
</evidence>
<organism evidence="2 3">
    <name type="scientific">Arthrobacter jiangjiafuii</name>
    <dbReference type="NCBI Taxonomy" id="2817475"/>
    <lineage>
        <taxon>Bacteria</taxon>
        <taxon>Bacillati</taxon>
        <taxon>Actinomycetota</taxon>
        <taxon>Actinomycetes</taxon>
        <taxon>Micrococcales</taxon>
        <taxon>Micrococcaceae</taxon>
        <taxon>Arthrobacter</taxon>
    </lineage>
</organism>
<dbReference type="EMBL" id="CP076022">
    <property type="protein sequence ID" value="QWC11857.1"/>
    <property type="molecule type" value="Genomic_DNA"/>
</dbReference>
<feature type="transmembrane region" description="Helical" evidence="1">
    <location>
        <begin position="25"/>
        <end position="47"/>
    </location>
</feature>
<name>A0A975M8H8_9MICC</name>
<dbReference type="NCBIfam" id="NF041390">
    <property type="entry name" value="TadE_Rv3655c"/>
    <property type="match status" value="1"/>
</dbReference>
<accession>A0A975M8H8</accession>
<evidence type="ECO:0000313" key="2">
    <source>
        <dbReference type="EMBL" id="QWC11857.1"/>
    </source>
</evidence>
<dbReference type="AlphaFoldDB" id="A0A975M8H8"/>
<reference evidence="2 3" key="1">
    <citation type="submission" date="2021-05" db="EMBL/GenBank/DDBJ databases">
        <title>Novel species in genus Arthrobacter.</title>
        <authorList>
            <person name="Zhang G."/>
        </authorList>
    </citation>
    <scope>NUCLEOTIDE SEQUENCE [LARGE SCALE GENOMIC DNA]</scope>
    <source>
        <strain evidence="3">zg-ZUI227</strain>
    </source>
</reference>
<gene>
    <name evidence="2" type="ORF">KKR91_14790</name>
</gene>
<protein>
    <submittedName>
        <fullName evidence="2">Pilus assembly protein TadE</fullName>
    </submittedName>
</protein>
<keyword evidence="3" id="KW-1185">Reference proteome</keyword>
<keyword evidence="1" id="KW-0472">Membrane</keyword>
<keyword evidence="1" id="KW-1133">Transmembrane helix</keyword>